<dbReference type="PANTHER" id="PTHR43022">
    <property type="entry name" value="PROTEIN SMF"/>
    <property type="match status" value="1"/>
</dbReference>
<dbReference type="GO" id="GO:0009294">
    <property type="term" value="P:DNA-mediated transformation"/>
    <property type="evidence" value="ECO:0007669"/>
    <property type="project" value="InterPro"/>
</dbReference>
<organism evidence="3 4">
    <name type="scientific">Sulfurimonas sediminis</name>
    <dbReference type="NCBI Taxonomy" id="2590020"/>
    <lineage>
        <taxon>Bacteria</taxon>
        <taxon>Pseudomonadati</taxon>
        <taxon>Campylobacterota</taxon>
        <taxon>Epsilonproteobacteria</taxon>
        <taxon>Campylobacterales</taxon>
        <taxon>Sulfurimonadaceae</taxon>
        <taxon>Sulfurimonas</taxon>
    </lineage>
</organism>
<dbReference type="Proteomes" id="UP000593719">
    <property type="component" value="Chromosome"/>
</dbReference>
<feature type="domain" description="Smf/DprA SLOG" evidence="2">
    <location>
        <begin position="10"/>
        <end position="203"/>
    </location>
</feature>
<protein>
    <submittedName>
        <fullName evidence="3">DNA-processing protein DprA</fullName>
    </submittedName>
</protein>
<comment type="similarity">
    <text evidence="1">Belongs to the DprA/Smf family.</text>
</comment>
<dbReference type="InterPro" id="IPR057666">
    <property type="entry name" value="DrpA_SLOG"/>
</dbReference>
<dbReference type="AlphaFoldDB" id="A0A7M1B3I0"/>
<sequence>MQQIDFHIPELDAMKHYPEKLFYKGNSGLLHKKKIAIVGSRKPNQYARELTHRLSHKLSLAGVCIVSGGALGVDAIAHKAAGAKNTIMVAATGLDKRYPAINKNIIADIETKGLVLSQFEEGTPSHKYHFPLRNEVVVALGDVLVVTYADFNSGTMRSVEYALKMGKEVYVLAHRIGESEATNELLAKGEAKAIYNVDAFVAQFAGFTCKEVALDEFLYYCQSNPTYEDALQKYPTKIFEAELAGTIVIKNARVFPTS</sequence>
<dbReference type="SUPFAM" id="SSF102405">
    <property type="entry name" value="MCP/YpsA-like"/>
    <property type="match status" value="1"/>
</dbReference>
<evidence type="ECO:0000256" key="1">
    <source>
        <dbReference type="ARBA" id="ARBA00006525"/>
    </source>
</evidence>
<name>A0A7M1B3I0_9BACT</name>
<dbReference type="KEGG" id="ssei:FJR45_09770"/>
<proteinExistence type="inferred from homology"/>
<gene>
    <name evidence="3" type="ORF">FJR45_09770</name>
</gene>
<dbReference type="EMBL" id="CP041235">
    <property type="protein sequence ID" value="QOP44215.1"/>
    <property type="molecule type" value="Genomic_DNA"/>
</dbReference>
<evidence type="ECO:0000313" key="4">
    <source>
        <dbReference type="Proteomes" id="UP000593719"/>
    </source>
</evidence>
<dbReference type="Pfam" id="PF02481">
    <property type="entry name" value="DNA_processg_A"/>
    <property type="match status" value="1"/>
</dbReference>
<dbReference type="PANTHER" id="PTHR43022:SF1">
    <property type="entry name" value="PROTEIN SMF"/>
    <property type="match status" value="1"/>
</dbReference>
<dbReference type="RefSeq" id="WP_193150372.1">
    <property type="nucleotide sequence ID" value="NZ_CP041235.1"/>
</dbReference>
<keyword evidence="4" id="KW-1185">Reference proteome</keyword>
<dbReference type="InterPro" id="IPR003488">
    <property type="entry name" value="DprA"/>
</dbReference>
<evidence type="ECO:0000313" key="3">
    <source>
        <dbReference type="EMBL" id="QOP44215.1"/>
    </source>
</evidence>
<dbReference type="Gene3D" id="3.40.50.450">
    <property type="match status" value="1"/>
</dbReference>
<evidence type="ECO:0000259" key="2">
    <source>
        <dbReference type="Pfam" id="PF02481"/>
    </source>
</evidence>
<accession>A0A7M1B3I0</accession>
<reference evidence="3 4" key="1">
    <citation type="submission" date="2019-06" db="EMBL/GenBank/DDBJ databases">
        <title>Sulfurimonas gotlandica sp. nov., a chemoautotrophic and psychrotolerant epsilonproteobacterium isolated from a pelagic redoxcline, and an emended description of the genus Sulfurimonas.</title>
        <authorList>
            <person name="Wang S."/>
            <person name="Jiang L."/>
            <person name="Shao Z."/>
        </authorList>
    </citation>
    <scope>NUCLEOTIDE SEQUENCE [LARGE SCALE GENOMIC DNA]</scope>
    <source>
        <strain evidence="3 4">S2-6</strain>
    </source>
</reference>